<organism evidence="3 4">
    <name type="scientific">Candidozyma auris</name>
    <name type="common">Yeast</name>
    <name type="synonym">Candida auris</name>
    <dbReference type="NCBI Taxonomy" id="498019"/>
    <lineage>
        <taxon>Eukaryota</taxon>
        <taxon>Fungi</taxon>
        <taxon>Dikarya</taxon>
        <taxon>Ascomycota</taxon>
        <taxon>Saccharomycotina</taxon>
        <taxon>Pichiomycetes</taxon>
        <taxon>Metschnikowiaceae</taxon>
        <taxon>Candidozyma</taxon>
    </lineage>
</organism>
<dbReference type="EMBL" id="LGST01000057">
    <property type="protein sequence ID" value="KND96225.1"/>
    <property type="molecule type" value="Genomic_DNA"/>
</dbReference>
<comment type="caution">
    <text evidence="3">The sequence shown here is derived from an EMBL/GenBank/DDBJ whole genome shotgun (WGS) entry which is preliminary data.</text>
</comment>
<dbReference type="GO" id="GO:0005737">
    <property type="term" value="C:cytoplasm"/>
    <property type="evidence" value="ECO:0007669"/>
    <property type="project" value="TreeGrafter"/>
</dbReference>
<dbReference type="VEuPathDB" id="FungiDB:CJI96_0004480"/>
<evidence type="ECO:0000259" key="2">
    <source>
        <dbReference type="Pfam" id="PF24173"/>
    </source>
</evidence>
<dbReference type="Pfam" id="PF21547">
    <property type="entry name" value="TTI1"/>
    <property type="match status" value="1"/>
</dbReference>
<feature type="region of interest" description="Disordered" evidence="1">
    <location>
        <begin position="917"/>
        <end position="950"/>
    </location>
</feature>
<dbReference type="Proteomes" id="UP000037122">
    <property type="component" value="Unassembled WGS sequence"/>
</dbReference>
<evidence type="ECO:0000313" key="3">
    <source>
        <dbReference type="EMBL" id="KND96225.1"/>
    </source>
</evidence>
<dbReference type="VEuPathDB" id="FungiDB:CJJ07_001459"/>
<dbReference type="VEuPathDB" id="FungiDB:CJJ09_004683"/>
<feature type="domain" description="TTI1 N-terminal TPR" evidence="2">
    <location>
        <begin position="12"/>
        <end position="383"/>
    </location>
</feature>
<accession>A0A0L0NRB4</accession>
<reference evidence="4" key="1">
    <citation type="journal article" date="2015" name="BMC Genomics">
        <title>Draft genome of a commonly misdiagnosed multidrug resistant pathogen Candida auris.</title>
        <authorList>
            <person name="Chatterjee S."/>
            <person name="Alampalli S.V."/>
            <person name="Nageshan R.K."/>
            <person name="Chettiar S.T."/>
            <person name="Joshi S."/>
            <person name="Tatu U.S."/>
        </authorList>
    </citation>
    <scope>NUCLEOTIDE SEQUENCE [LARGE SCALE GENOMIC DNA]</scope>
    <source>
        <strain evidence="4">6684</strain>
    </source>
</reference>
<protein>
    <recommendedName>
        <fullName evidence="2">TTI1 N-terminal TPR domain-containing protein</fullName>
    </recommendedName>
</protein>
<dbReference type="InterPro" id="IPR057566">
    <property type="entry name" value="TPR_TTI1_N"/>
</dbReference>
<dbReference type="Pfam" id="PF24173">
    <property type="entry name" value="TPR_TTI1_N"/>
    <property type="match status" value="1"/>
</dbReference>
<dbReference type="InterPro" id="IPR049362">
    <property type="entry name" value="TTI1_rpt"/>
</dbReference>
<dbReference type="PANTHER" id="PTHR18460">
    <property type="entry name" value="TEL2 INTERACTING PROTEIN 1 TTI1 FAMILY MEMBER"/>
    <property type="match status" value="1"/>
</dbReference>
<dbReference type="PANTHER" id="PTHR18460:SF3">
    <property type="entry name" value="TELO2-INTERACTING PROTEIN 1 HOMOLOG"/>
    <property type="match status" value="1"/>
</dbReference>
<feature type="compositionally biased region" description="Acidic residues" evidence="1">
    <location>
        <begin position="928"/>
        <end position="938"/>
    </location>
</feature>
<name>A0A0L0NRB4_CANAR</name>
<evidence type="ECO:0000256" key="1">
    <source>
        <dbReference type="SAM" id="MobiDB-lite"/>
    </source>
</evidence>
<proteinExistence type="predicted"/>
<sequence length="1155" mass="131281">MADERRISLELFSLIKPTCVEISRIATLESDDFENALNALVHDLATLCSHLDQHREHSQDQYRLAPKLADYVFFPITGLLKQKSLSIDATKHVLHVIGFLLLHSWLHEINEALLDQLSPVIVYLCGGLEQSSFDTPLKDRSLEFKQEATYCLTHLIHCFPRTYYAKEDKKRLSLLGDITTILLDILTSIPLPLEQDGNVVAVDILRSLNWLYSTRTSAEQASFVFPGIVSKVINFVIMSRNLHIETLKQVLDLLKASIVKVFSDSDLRAEFMESTEDFSSISSLRDFFEDQSTPKAAIHSVKIATGTDTTTHRTKAWHAATSKQLKIALITLFKYSLITSSIKDKVRLHKSLQNSFFAFIEDVTMNCSRALFQDIIPIFTDIIPLLISCIGNSDLYNADEYHDKGSALLLLNDRTYLSYFKDLLEKKADDIISNHLDRALISADDEKLELTLVALRFHLHILSELVRRLHAQENDQLERKMMALSTLFRGITDRFHYNRTTVGEASSKLKELDTIDENSIGEELNKLDSIILPLHINAKSVTKVRAGRIKQRASNSSDLVLLSKSLDKLVDGLRHDPIYLFEGSFSHKAEDSLHEFLVYVGRSSKVLPIIEMLLSKVESMESDAEQGMGVFLWISNILLQHLVKRNGLKDISTFVNVFDDDVENDDNAAEAAYIILDLAQDALEDDPENKLQAVKASTSHLLSLSDLKYAMSIQTLGSLSKMLSKEDFQRDVLMDHLYTLLQALTYPSDHMIHRMAKSSLNAIALEHYGGSVARLINQNADYLMDKISISLSVSSGLTPSLPGILLVVLKISGDDLVNSNQLRDVLSEIFLVVDAFHGYSVLMENFFIIFEEVVALMKKKYAKELNDRNKIILSTPVRRFRPWGITNRDEFLDLIDEKNKQTDPFTDYDPQKEYFKRKPGIPFGDQAPDSDDDSDDEGTSLLPEEDRIWPSPIPEDSYKIVLQIFMYGLQLLTHPSIKLRLIILKLFKDAYGIVASNYEKLMPVLAEFWPIILSIIAGTQTISEWEYGVATHQPQLVESALKFAIRVFQEDARHNAFMSRRFLDTWEYLRKHNRLFSSSRQSHESMDIEVSTVTPTIIGSYAELLLTGLSQYERQIPHQAALAMVQWCIKSGTDETRFQLSRDVKNAFWVSRTYG</sequence>
<dbReference type="VEuPathDB" id="FungiDB:CJI97_004782"/>
<dbReference type="InterPro" id="IPR052587">
    <property type="entry name" value="TELO2-interacting_protein_1"/>
</dbReference>
<gene>
    <name evidence="3" type="ORF">QG37_07352</name>
</gene>
<dbReference type="VEuPathDB" id="FungiDB:QG37_07352"/>
<evidence type="ECO:0000313" key="4">
    <source>
        <dbReference type="Proteomes" id="UP000037122"/>
    </source>
</evidence>
<dbReference type="AlphaFoldDB" id="A0A0L0NRB4"/>
<dbReference type="VEuPathDB" id="FungiDB:B9J08_004670"/>